<dbReference type="RefSeq" id="WP_160115258.1">
    <property type="nucleotide sequence ID" value="NZ_FNVA01000008.1"/>
</dbReference>
<evidence type="ECO:0000256" key="4">
    <source>
        <dbReference type="ARBA" id="ARBA00023098"/>
    </source>
</evidence>
<dbReference type="SMART" id="SM00563">
    <property type="entry name" value="PlsC"/>
    <property type="match status" value="1"/>
</dbReference>
<proteinExistence type="predicted"/>
<dbReference type="AlphaFoldDB" id="A0A1H6BXF8"/>
<evidence type="ECO:0000313" key="9">
    <source>
        <dbReference type="Proteomes" id="UP000236728"/>
    </source>
</evidence>
<dbReference type="EMBL" id="FNVA01000008">
    <property type="protein sequence ID" value="SEG65394.1"/>
    <property type="molecule type" value="Genomic_DNA"/>
</dbReference>
<gene>
    <name evidence="8" type="ORF">SAMN05421819_4033</name>
</gene>
<keyword evidence="6" id="KW-0472">Membrane</keyword>
<dbReference type="InterPro" id="IPR002123">
    <property type="entry name" value="Plipid/glycerol_acylTrfase"/>
</dbReference>
<feature type="transmembrane region" description="Helical" evidence="6">
    <location>
        <begin position="7"/>
        <end position="26"/>
    </location>
</feature>
<organism evidence="8 9">
    <name type="scientific">Bryocella elongata</name>
    <dbReference type="NCBI Taxonomy" id="863522"/>
    <lineage>
        <taxon>Bacteria</taxon>
        <taxon>Pseudomonadati</taxon>
        <taxon>Acidobacteriota</taxon>
        <taxon>Terriglobia</taxon>
        <taxon>Terriglobales</taxon>
        <taxon>Acidobacteriaceae</taxon>
        <taxon>Bryocella</taxon>
    </lineage>
</organism>
<evidence type="ECO:0000256" key="1">
    <source>
        <dbReference type="ARBA" id="ARBA00005189"/>
    </source>
</evidence>
<comment type="pathway">
    <text evidence="1">Lipid metabolism.</text>
</comment>
<dbReference type="PANTHER" id="PTHR10434">
    <property type="entry name" value="1-ACYL-SN-GLYCEROL-3-PHOSPHATE ACYLTRANSFERASE"/>
    <property type="match status" value="1"/>
</dbReference>
<dbReference type="CDD" id="cd07989">
    <property type="entry name" value="LPLAT_AGPAT-like"/>
    <property type="match status" value="1"/>
</dbReference>
<dbReference type="SUPFAM" id="SSF69593">
    <property type="entry name" value="Glycerol-3-phosphate (1)-acyltransferase"/>
    <property type="match status" value="1"/>
</dbReference>
<keyword evidence="6" id="KW-1133">Transmembrane helix</keyword>
<keyword evidence="6" id="KW-0812">Transmembrane</keyword>
<protein>
    <submittedName>
        <fullName evidence="8">Lyso-ornithine lipid acyltransferase</fullName>
    </submittedName>
</protein>
<evidence type="ECO:0000256" key="5">
    <source>
        <dbReference type="ARBA" id="ARBA00023315"/>
    </source>
</evidence>
<dbReference type="OrthoDB" id="9803035at2"/>
<keyword evidence="4" id="KW-0443">Lipid metabolism</keyword>
<feature type="domain" description="Phospholipid/glycerol acyltransferase" evidence="7">
    <location>
        <begin position="64"/>
        <end position="177"/>
    </location>
</feature>
<dbReference type="GO" id="GO:0006654">
    <property type="term" value="P:phosphatidic acid biosynthetic process"/>
    <property type="evidence" value="ECO:0007669"/>
    <property type="project" value="TreeGrafter"/>
</dbReference>
<name>A0A1H6BXF8_9BACT</name>
<evidence type="ECO:0000259" key="7">
    <source>
        <dbReference type="SMART" id="SM00563"/>
    </source>
</evidence>
<keyword evidence="5 8" id="KW-0012">Acyltransferase</keyword>
<evidence type="ECO:0000256" key="2">
    <source>
        <dbReference type="ARBA" id="ARBA00022516"/>
    </source>
</evidence>
<accession>A0A1H6BXF8</accession>
<reference evidence="8 9" key="1">
    <citation type="submission" date="2016-10" db="EMBL/GenBank/DDBJ databases">
        <authorList>
            <person name="de Groot N.N."/>
        </authorList>
    </citation>
    <scope>NUCLEOTIDE SEQUENCE [LARGE SCALE GENOMIC DNA]</scope>
    <source>
        <strain evidence="8 9">DSM 22489</strain>
    </source>
</reference>
<dbReference type="GO" id="GO:0003841">
    <property type="term" value="F:1-acylglycerol-3-phosphate O-acyltransferase activity"/>
    <property type="evidence" value="ECO:0007669"/>
    <property type="project" value="TreeGrafter"/>
</dbReference>
<evidence type="ECO:0000313" key="8">
    <source>
        <dbReference type="EMBL" id="SEG65394.1"/>
    </source>
</evidence>
<keyword evidence="9" id="KW-1185">Reference proteome</keyword>
<dbReference type="Pfam" id="PF01553">
    <property type="entry name" value="Acyltransferase"/>
    <property type="match status" value="1"/>
</dbReference>
<sequence>MIFFRRIFRLVAIGWMFVYSIAELLITRPKSRPERAAWLTRFCGRVLRATSIHIHATGPIPTEGAVISNHLTIVDILSHSALRPCVFVSKAELREVPLIGWISMMAGTVYVVRGGGGSAQKAAQGMAKGFRDGLPVTFFPEGGTFMGDEPVMPFRSGLLAESLAAQAKVTPSFIRYELTPGDIAAGRTPREDVYLGERSLPNMVWSLVGLERLDVHIVFAGHAIDFPPEAYEDRKIAAVIAHAIVLELSGTTADRTGPTASVV</sequence>
<dbReference type="Proteomes" id="UP000236728">
    <property type="component" value="Unassembled WGS sequence"/>
</dbReference>
<dbReference type="PANTHER" id="PTHR10434:SF64">
    <property type="entry name" value="1-ACYL-SN-GLYCEROL-3-PHOSPHATE ACYLTRANSFERASE-RELATED"/>
    <property type="match status" value="1"/>
</dbReference>
<keyword evidence="2" id="KW-0444">Lipid biosynthesis</keyword>
<keyword evidence="3 8" id="KW-0808">Transferase</keyword>
<evidence type="ECO:0000256" key="6">
    <source>
        <dbReference type="SAM" id="Phobius"/>
    </source>
</evidence>
<evidence type="ECO:0000256" key="3">
    <source>
        <dbReference type="ARBA" id="ARBA00022679"/>
    </source>
</evidence>